<dbReference type="RefSeq" id="XP_033568345.1">
    <property type="nucleotide sequence ID" value="XM_033726376.1"/>
</dbReference>
<feature type="compositionally biased region" description="Basic and acidic residues" evidence="1">
    <location>
        <begin position="18"/>
        <end position="32"/>
    </location>
</feature>
<protein>
    <submittedName>
        <fullName evidence="2 4">Uncharacterized protein</fullName>
    </submittedName>
</protein>
<evidence type="ECO:0000313" key="4">
    <source>
        <dbReference type="RefSeq" id="XP_033568345.1"/>
    </source>
</evidence>
<gene>
    <name evidence="2 4" type="ORF">BDZ99DRAFT_528491</name>
</gene>
<sequence length="183" mass="20149">MDVAVAFTMDRAKNVLLSKKDEAHSTQDKDQEPQLGPGSPDFPCFQWRHGAALSERDAAFVSPAAPSRGWCALFPSTPLPHCQHGPHKDDCTAPLIMAEKRIQLSLELKTTTSHAFEKVTFHDTGKTKLVERPNASSGTASISLTTKPYEYRADRTIDGKALASRSSLSKFQKKNTTYDTSQL</sequence>
<name>A0A6A6XXV6_9PEZI</name>
<accession>A0A6A6XXV6</accession>
<reference evidence="4" key="2">
    <citation type="submission" date="2020-04" db="EMBL/GenBank/DDBJ databases">
        <authorList>
            <consortium name="NCBI Genome Project"/>
        </authorList>
    </citation>
    <scope>NUCLEOTIDE SEQUENCE</scope>
    <source>
        <strain evidence="4">CBS 304.34</strain>
    </source>
</reference>
<dbReference type="AlphaFoldDB" id="A0A6A6XXV6"/>
<proteinExistence type="predicted"/>
<evidence type="ECO:0000313" key="2">
    <source>
        <dbReference type="EMBL" id="KAF2801381.1"/>
    </source>
</evidence>
<evidence type="ECO:0000313" key="3">
    <source>
        <dbReference type="Proteomes" id="UP000504636"/>
    </source>
</evidence>
<dbReference type="GeneID" id="54467269"/>
<keyword evidence="3" id="KW-1185">Reference proteome</keyword>
<feature type="region of interest" description="Disordered" evidence="1">
    <location>
        <begin position="18"/>
        <end position="41"/>
    </location>
</feature>
<reference evidence="4" key="3">
    <citation type="submission" date="2025-04" db="UniProtKB">
        <authorList>
            <consortium name="RefSeq"/>
        </authorList>
    </citation>
    <scope>IDENTIFICATION</scope>
    <source>
        <strain evidence="4">CBS 304.34</strain>
    </source>
</reference>
<evidence type="ECO:0000256" key="1">
    <source>
        <dbReference type="SAM" id="MobiDB-lite"/>
    </source>
</evidence>
<organism evidence="2">
    <name type="scientific">Mytilinidion resinicola</name>
    <dbReference type="NCBI Taxonomy" id="574789"/>
    <lineage>
        <taxon>Eukaryota</taxon>
        <taxon>Fungi</taxon>
        <taxon>Dikarya</taxon>
        <taxon>Ascomycota</taxon>
        <taxon>Pezizomycotina</taxon>
        <taxon>Dothideomycetes</taxon>
        <taxon>Pleosporomycetidae</taxon>
        <taxon>Mytilinidiales</taxon>
        <taxon>Mytilinidiaceae</taxon>
        <taxon>Mytilinidion</taxon>
    </lineage>
</organism>
<dbReference type="EMBL" id="MU003731">
    <property type="protein sequence ID" value="KAF2801381.1"/>
    <property type="molecule type" value="Genomic_DNA"/>
</dbReference>
<reference evidence="2 4" key="1">
    <citation type="journal article" date="2020" name="Stud. Mycol.">
        <title>101 Dothideomycetes genomes: a test case for predicting lifestyles and emergence of pathogens.</title>
        <authorList>
            <person name="Haridas S."/>
            <person name="Albert R."/>
            <person name="Binder M."/>
            <person name="Bloem J."/>
            <person name="Labutti K."/>
            <person name="Salamov A."/>
            <person name="Andreopoulos B."/>
            <person name="Baker S."/>
            <person name="Barry K."/>
            <person name="Bills G."/>
            <person name="Bluhm B."/>
            <person name="Cannon C."/>
            <person name="Castanera R."/>
            <person name="Culley D."/>
            <person name="Daum C."/>
            <person name="Ezra D."/>
            <person name="Gonzalez J."/>
            <person name="Henrissat B."/>
            <person name="Kuo A."/>
            <person name="Liang C."/>
            <person name="Lipzen A."/>
            <person name="Lutzoni F."/>
            <person name="Magnuson J."/>
            <person name="Mondo S."/>
            <person name="Nolan M."/>
            <person name="Ohm R."/>
            <person name="Pangilinan J."/>
            <person name="Park H.-J."/>
            <person name="Ramirez L."/>
            <person name="Alfaro M."/>
            <person name="Sun H."/>
            <person name="Tritt A."/>
            <person name="Yoshinaga Y."/>
            <person name="Zwiers L.-H."/>
            <person name="Turgeon B."/>
            <person name="Goodwin S."/>
            <person name="Spatafora J."/>
            <person name="Crous P."/>
            <person name="Grigoriev I."/>
        </authorList>
    </citation>
    <scope>NUCLEOTIDE SEQUENCE</scope>
    <source>
        <strain evidence="2 4">CBS 304.34</strain>
    </source>
</reference>
<dbReference type="Proteomes" id="UP000504636">
    <property type="component" value="Unplaced"/>
</dbReference>